<dbReference type="Gene3D" id="3.90.79.10">
    <property type="entry name" value="Nucleoside Triphosphate Pyrophosphohydrolase"/>
    <property type="match status" value="1"/>
</dbReference>
<dbReference type="Pfam" id="PF09296">
    <property type="entry name" value="NUDIX-like"/>
    <property type="match status" value="1"/>
</dbReference>
<dbReference type="GO" id="GO:0035529">
    <property type="term" value="F:NADH pyrophosphatase activity"/>
    <property type="evidence" value="ECO:0007669"/>
    <property type="project" value="TreeGrafter"/>
</dbReference>
<dbReference type="PROSITE" id="PS00893">
    <property type="entry name" value="NUDIX_BOX"/>
    <property type="match status" value="1"/>
</dbReference>
<dbReference type="InterPro" id="IPR000086">
    <property type="entry name" value="NUDIX_hydrolase_dom"/>
</dbReference>
<dbReference type="NCBIfam" id="NF001299">
    <property type="entry name" value="PRK00241.1"/>
    <property type="match status" value="1"/>
</dbReference>
<evidence type="ECO:0000256" key="1">
    <source>
        <dbReference type="ARBA" id="ARBA00001946"/>
    </source>
</evidence>
<dbReference type="GO" id="GO:0006742">
    <property type="term" value="P:NADP+ catabolic process"/>
    <property type="evidence" value="ECO:0007669"/>
    <property type="project" value="TreeGrafter"/>
</dbReference>
<dbReference type="PANTHER" id="PTHR42904">
    <property type="entry name" value="NUDIX HYDROLASE, NUDC SUBFAMILY"/>
    <property type="match status" value="1"/>
</dbReference>
<accession>A0A9W6M691</accession>
<dbReference type="AlphaFoldDB" id="A0A9W6M691"/>
<comment type="catalytic activity">
    <reaction evidence="9">
        <text>a 5'-end NAD(+)-phospho-ribonucleoside in mRNA + H2O = a 5'-end phospho-adenosine-phospho-ribonucleoside in mRNA + beta-nicotinamide D-ribonucleotide + 2 H(+)</text>
        <dbReference type="Rhea" id="RHEA:60876"/>
        <dbReference type="Rhea" id="RHEA-COMP:15698"/>
        <dbReference type="Rhea" id="RHEA-COMP:15719"/>
        <dbReference type="ChEBI" id="CHEBI:14649"/>
        <dbReference type="ChEBI" id="CHEBI:15377"/>
        <dbReference type="ChEBI" id="CHEBI:15378"/>
        <dbReference type="ChEBI" id="CHEBI:144029"/>
        <dbReference type="ChEBI" id="CHEBI:144051"/>
    </reaction>
    <physiologicalReaction direction="left-to-right" evidence="9">
        <dbReference type="Rhea" id="RHEA:60877"/>
    </physiologicalReaction>
</comment>
<dbReference type="InterPro" id="IPR015797">
    <property type="entry name" value="NUDIX_hydrolase-like_dom_sf"/>
</dbReference>
<evidence type="ECO:0000256" key="5">
    <source>
        <dbReference type="ARBA" id="ARBA00022723"/>
    </source>
</evidence>
<comment type="cofactor">
    <cofactor evidence="2">
        <name>Zn(2+)</name>
        <dbReference type="ChEBI" id="CHEBI:29105"/>
    </cofactor>
</comment>
<dbReference type="InterPro" id="IPR049734">
    <property type="entry name" value="NudC-like_C"/>
</dbReference>
<dbReference type="InterPro" id="IPR015376">
    <property type="entry name" value="Znr_NADH_PPase"/>
</dbReference>
<dbReference type="Pfam" id="PF09297">
    <property type="entry name" value="Zn_ribbon_NUD"/>
    <property type="match status" value="1"/>
</dbReference>
<evidence type="ECO:0000256" key="3">
    <source>
        <dbReference type="ARBA" id="ARBA00009595"/>
    </source>
</evidence>
<dbReference type="PROSITE" id="PS51462">
    <property type="entry name" value="NUDIX"/>
    <property type="match status" value="1"/>
</dbReference>
<evidence type="ECO:0000256" key="8">
    <source>
        <dbReference type="ARBA" id="ARBA00023027"/>
    </source>
</evidence>
<gene>
    <name evidence="12" type="primary">nudC</name>
    <name evidence="12" type="ORF">GCM10017591_16890</name>
</gene>
<dbReference type="RefSeq" id="WP_204963893.1">
    <property type="nucleotide sequence ID" value="NZ_BAAAUR010000001.1"/>
</dbReference>
<evidence type="ECO:0000256" key="9">
    <source>
        <dbReference type="ARBA" id="ARBA00023679"/>
    </source>
</evidence>
<evidence type="ECO:0000259" key="11">
    <source>
        <dbReference type="PROSITE" id="PS51462"/>
    </source>
</evidence>
<dbReference type="EC" id="3.6.1.22" evidence="4"/>
<dbReference type="GO" id="GO:0046872">
    <property type="term" value="F:metal ion binding"/>
    <property type="evidence" value="ECO:0007669"/>
    <property type="project" value="UniProtKB-KW"/>
</dbReference>
<dbReference type="InterPro" id="IPR020084">
    <property type="entry name" value="NUDIX_hydrolase_CS"/>
</dbReference>
<evidence type="ECO:0000313" key="13">
    <source>
        <dbReference type="Proteomes" id="UP001142291"/>
    </source>
</evidence>
<evidence type="ECO:0000256" key="6">
    <source>
        <dbReference type="ARBA" id="ARBA00022801"/>
    </source>
</evidence>
<feature type="domain" description="Nudix hydrolase" evidence="11">
    <location>
        <begin position="170"/>
        <end position="298"/>
    </location>
</feature>
<dbReference type="Gene3D" id="3.90.79.20">
    <property type="match status" value="1"/>
</dbReference>
<feature type="region of interest" description="Disordered" evidence="10">
    <location>
        <begin position="1"/>
        <end position="20"/>
    </location>
</feature>
<keyword evidence="8" id="KW-0520">NAD</keyword>
<evidence type="ECO:0000313" key="12">
    <source>
        <dbReference type="EMBL" id="GLJ95626.1"/>
    </source>
</evidence>
<dbReference type="Pfam" id="PF00293">
    <property type="entry name" value="NUDIX"/>
    <property type="match status" value="1"/>
</dbReference>
<dbReference type="GO" id="GO:0019677">
    <property type="term" value="P:NAD+ catabolic process"/>
    <property type="evidence" value="ECO:0007669"/>
    <property type="project" value="TreeGrafter"/>
</dbReference>
<reference evidence="12" key="2">
    <citation type="submission" date="2023-01" db="EMBL/GenBank/DDBJ databases">
        <authorList>
            <person name="Sun Q."/>
            <person name="Evtushenko L."/>
        </authorList>
    </citation>
    <scope>NUCLEOTIDE SEQUENCE</scope>
    <source>
        <strain evidence="12">VKM Ac-1940</strain>
    </source>
</reference>
<keyword evidence="6" id="KW-0378">Hydrolase</keyword>
<dbReference type="InterPro" id="IPR050241">
    <property type="entry name" value="NAD-cap_RNA_hydrolase_NudC"/>
</dbReference>
<keyword evidence="5" id="KW-0479">Metal-binding</keyword>
<dbReference type="CDD" id="cd03429">
    <property type="entry name" value="NUDIX_NADH_pyrophosphatase_Nudt13"/>
    <property type="match status" value="1"/>
</dbReference>
<dbReference type="EMBL" id="BSER01000009">
    <property type="protein sequence ID" value="GLJ95626.1"/>
    <property type="molecule type" value="Genomic_DNA"/>
</dbReference>
<keyword evidence="13" id="KW-1185">Reference proteome</keyword>
<comment type="caution">
    <text evidence="12">The sequence shown here is derived from an EMBL/GenBank/DDBJ whole genome shotgun (WGS) entry which is preliminary data.</text>
</comment>
<name>A0A9W6M691_9MICO</name>
<evidence type="ECO:0000256" key="2">
    <source>
        <dbReference type="ARBA" id="ARBA00001947"/>
    </source>
</evidence>
<dbReference type="Proteomes" id="UP001142291">
    <property type="component" value="Unassembled WGS sequence"/>
</dbReference>
<dbReference type="SUPFAM" id="SSF55811">
    <property type="entry name" value="Nudix"/>
    <property type="match status" value="1"/>
</dbReference>
<dbReference type="PANTHER" id="PTHR42904:SF6">
    <property type="entry name" value="NAD-CAPPED RNA HYDROLASE NUDT12"/>
    <property type="match status" value="1"/>
</dbReference>
<sequence>MHDSRAVQPPALARAGIDRRADERDRPGLVEALRQREDTRVVTVVGDRTLVTEDGTALATVPPASVCVDARWALLGRDDAGAAVLLAAVAAAESAPEEAVRSTPEGGRWAALRVVGGELDPVEAGVFVEAVALARWLVDAAFCPACGASTELRAAGWSRHCPACGRDHFPRTDPAVIVAVQSEDGERLLLGQNAQWVSRNVYSTFAGFVEAGESLESTIEREIFEEAGVVITDPRYRGSQAWPYPRSIMLGFLATVVGEAVPRPDGDEIVAVRWFTRHELSTALADPAGADFALPGTASIAYRLIVDWVEGAR</sequence>
<proteinExistence type="inferred from homology"/>
<protein>
    <recommendedName>
        <fullName evidence="4">NAD(+) diphosphatase</fullName>
        <ecNumber evidence="4">3.6.1.22</ecNumber>
    </recommendedName>
</protein>
<comment type="cofactor">
    <cofactor evidence="1">
        <name>Mg(2+)</name>
        <dbReference type="ChEBI" id="CHEBI:18420"/>
    </cofactor>
</comment>
<reference evidence="12" key="1">
    <citation type="journal article" date="2014" name="Int. J. Syst. Evol. Microbiol.">
        <title>Complete genome sequence of Corynebacterium casei LMG S-19264T (=DSM 44701T), isolated from a smear-ripened cheese.</title>
        <authorList>
            <consortium name="US DOE Joint Genome Institute (JGI-PGF)"/>
            <person name="Walter F."/>
            <person name="Albersmeier A."/>
            <person name="Kalinowski J."/>
            <person name="Ruckert C."/>
        </authorList>
    </citation>
    <scope>NUCLEOTIDE SEQUENCE</scope>
    <source>
        <strain evidence="12">VKM Ac-1940</strain>
    </source>
</reference>
<evidence type="ECO:0000256" key="10">
    <source>
        <dbReference type="SAM" id="MobiDB-lite"/>
    </source>
</evidence>
<comment type="similarity">
    <text evidence="3">Belongs to the Nudix hydrolase family. NudC subfamily.</text>
</comment>
<evidence type="ECO:0000256" key="4">
    <source>
        <dbReference type="ARBA" id="ARBA00012381"/>
    </source>
</evidence>
<evidence type="ECO:0000256" key="7">
    <source>
        <dbReference type="ARBA" id="ARBA00022842"/>
    </source>
</evidence>
<dbReference type="GO" id="GO:0005829">
    <property type="term" value="C:cytosol"/>
    <property type="evidence" value="ECO:0007669"/>
    <property type="project" value="TreeGrafter"/>
</dbReference>
<organism evidence="12 13">
    <name type="scientific">Microbacterium dextranolyticum</name>
    <dbReference type="NCBI Taxonomy" id="36806"/>
    <lineage>
        <taxon>Bacteria</taxon>
        <taxon>Bacillati</taxon>
        <taxon>Actinomycetota</taxon>
        <taxon>Actinomycetes</taxon>
        <taxon>Micrococcales</taxon>
        <taxon>Microbacteriaceae</taxon>
        <taxon>Microbacterium</taxon>
    </lineage>
</organism>
<dbReference type="InterPro" id="IPR015375">
    <property type="entry name" value="NADH_PPase-like_N"/>
</dbReference>
<keyword evidence="7" id="KW-0460">Magnesium</keyword>